<proteinExistence type="predicted"/>
<evidence type="ECO:0000313" key="1">
    <source>
        <dbReference type="EMBL" id="KAJ3594003.1"/>
    </source>
</evidence>
<gene>
    <name evidence="1" type="ORF">NHX12_006335</name>
</gene>
<comment type="caution">
    <text evidence="1">The sequence shown here is derived from an EMBL/GenBank/DDBJ whole genome shotgun (WGS) entry which is preliminary data.</text>
</comment>
<reference evidence="1" key="1">
    <citation type="submission" date="2022-07" db="EMBL/GenBank/DDBJ databases">
        <title>Chromosome-level genome of Muraenolepis orangiensis.</title>
        <authorList>
            <person name="Kim J."/>
        </authorList>
    </citation>
    <scope>NUCLEOTIDE SEQUENCE</scope>
    <source>
        <strain evidence="1">KU_S4_2022</strain>
        <tissue evidence="1">Muscle</tissue>
    </source>
</reference>
<name>A0A9Q0DUW8_9TELE</name>
<sequence length="71" mass="8241">MRGTGETGEGRNVLSVLWLLSKEMLRVEMTPHGYVMGWPPAGRSYQRRLFNWLSMDNPVHTTTSPRATRWH</sequence>
<dbReference type="AlphaFoldDB" id="A0A9Q0DUW8"/>
<dbReference type="EMBL" id="JANIIK010000112">
    <property type="protein sequence ID" value="KAJ3594003.1"/>
    <property type="molecule type" value="Genomic_DNA"/>
</dbReference>
<protein>
    <submittedName>
        <fullName evidence="1">Uncharacterized protein</fullName>
    </submittedName>
</protein>
<evidence type="ECO:0000313" key="2">
    <source>
        <dbReference type="Proteomes" id="UP001148018"/>
    </source>
</evidence>
<dbReference type="Proteomes" id="UP001148018">
    <property type="component" value="Unassembled WGS sequence"/>
</dbReference>
<accession>A0A9Q0DUW8</accession>
<keyword evidence="2" id="KW-1185">Reference proteome</keyword>
<organism evidence="1 2">
    <name type="scientific">Muraenolepis orangiensis</name>
    <name type="common">Patagonian moray cod</name>
    <dbReference type="NCBI Taxonomy" id="630683"/>
    <lineage>
        <taxon>Eukaryota</taxon>
        <taxon>Metazoa</taxon>
        <taxon>Chordata</taxon>
        <taxon>Craniata</taxon>
        <taxon>Vertebrata</taxon>
        <taxon>Euteleostomi</taxon>
        <taxon>Actinopterygii</taxon>
        <taxon>Neopterygii</taxon>
        <taxon>Teleostei</taxon>
        <taxon>Neoteleostei</taxon>
        <taxon>Acanthomorphata</taxon>
        <taxon>Zeiogadaria</taxon>
        <taxon>Gadariae</taxon>
        <taxon>Gadiformes</taxon>
        <taxon>Muraenolepidoidei</taxon>
        <taxon>Muraenolepididae</taxon>
        <taxon>Muraenolepis</taxon>
    </lineage>
</organism>